<dbReference type="Proteomes" id="UP000811844">
    <property type="component" value="Unassembled WGS sequence"/>
</dbReference>
<comment type="caution">
    <text evidence="3">The sequence shown here is derived from an EMBL/GenBank/DDBJ whole genome shotgun (WGS) entry which is preliminary data.</text>
</comment>
<feature type="chain" id="PRO_5046347041" evidence="1">
    <location>
        <begin position="33"/>
        <end position="322"/>
    </location>
</feature>
<keyword evidence="1" id="KW-0732">Signal</keyword>
<evidence type="ECO:0000313" key="3">
    <source>
        <dbReference type="EMBL" id="MBR9728503.1"/>
    </source>
</evidence>
<evidence type="ECO:0000259" key="2">
    <source>
        <dbReference type="Pfam" id="PF13349"/>
    </source>
</evidence>
<dbReference type="InterPro" id="IPR025164">
    <property type="entry name" value="Toastrack_DUF4097"/>
</dbReference>
<dbReference type="RefSeq" id="WP_153664048.1">
    <property type="nucleotide sequence ID" value="NZ_JAAIKR010000010.1"/>
</dbReference>
<proteinExistence type="predicted"/>
<evidence type="ECO:0000313" key="4">
    <source>
        <dbReference type="Proteomes" id="UP000811844"/>
    </source>
</evidence>
<evidence type="ECO:0000256" key="1">
    <source>
        <dbReference type="SAM" id="SignalP"/>
    </source>
</evidence>
<reference evidence="3 4" key="1">
    <citation type="submission" date="2020-02" db="EMBL/GenBank/DDBJ databases">
        <title>Shewanella WXL01 sp. nov., a marine bacterium isolated from green algae in Luhuitou Fringing Reef (Northern South China Sea).</title>
        <authorList>
            <person name="Wang X."/>
        </authorList>
    </citation>
    <scope>NUCLEOTIDE SEQUENCE [LARGE SCALE GENOMIC DNA]</scope>
    <source>
        <strain evidence="3 4">MCCC 1A01895</strain>
    </source>
</reference>
<name>A0ABS5I396_9GAMM</name>
<keyword evidence="4" id="KW-1185">Reference proteome</keyword>
<dbReference type="Pfam" id="PF13349">
    <property type="entry name" value="DUF4097"/>
    <property type="match status" value="1"/>
</dbReference>
<feature type="signal peptide" evidence="1">
    <location>
        <begin position="1"/>
        <end position="32"/>
    </location>
</feature>
<feature type="domain" description="DUF4097" evidence="2">
    <location>
        <begin position="46"/>
        <end position="271"/>
    </location>
</feature>
<organism evidence="3 4">
    <name type="scientific">Shewanella intestini</name>
    <dbReference type="NCBI Taxonomy" id="2017544"/>
    <lineage>
        <taxon>Bacteria</taxon>
        <taxon>Pseudomonadati</taxon>
        <taxon>Pseudomonadota</taxon>
        <taxon>Gammaproteobacteria</taxon>
        <taxon>Alteromonadales</taxon>
        <taxon>Shewanellaceae</taxon>
        <taxon>Shewanella</taxon>
    </lineage>
</organism>
<accession>A0ABS5I396</accession>
<sequence length="322" mass="34179">MMMQLNFPQKALTKFVTTLVITLSLASASAFSAEEVSQQLTAPSHANIDIKVQRGNVKIIGWDKNLIQVEGTLDALSKGLVFKKDGDEFTIEDKLPRSYSGKRGQGSNLVINVPNKTDIEIEGISSDYNISQLVGEIELEVVSGNINASDLDGDIELSAVSGNIQASQLSGDIELETVSGNINDNHSQGEVSYRLVSGDLTASSQATKIKVDQVSGKIDGNFKPAKHIKVVAVSGDISLKLSDSLSRAKLESVSGDITTAFSNIPSVDVNINGGPAGKITNQLTDHNVIKGKYQPSSTLQFRVGNGAGKLSINTISGHLTIK</sequence>
<gene>
    <name evidence="3" type="ORF">G3R48_11005</name>
</gene>
<dbReference type="EMBL" id="JAAIKR010000010">
    <property type="protein sequence ID" value="MBR9728503.1"/>
    <property type="molecule type" value="Genomic_DNA"/>
</dbReference>
<protein>
    <submittedName>
        <fullName evidence="3">DUF4097 domain-containing protein</fullName>
    </submittedName>
</protein>